<comment type="caution">
    <text evidence="1">The sequence shown here is derived from an EMBL/GenBank/DDBJ whole genome shotgun (WGS) entry which is preliminary data.</text>
</comment>
<dbReference type="AlphaFoldDB" id="A0A0F8XQ13"/>
<reference evidence="1" key="1">
    <citation type="journal article" date="2015" name="Nature">
        <title>Complex archaea that bridge the gap between prokaryotes and eukaryotes.</title>
        <authorList>
            <person name="Spang A."/>
            <person name="Saw J.H."/>
            <person name="Jorgensen S.L."/>
            <person name="Zaremba-Niedzwiedzka K."/>
            <person name="Martijn J."/>
            <person name="Lind A.E."/>
            <person name="van Eijk R."/>
            <person name="Schleper C."/>
            <person name="Guy L."/>
            <person name="Ettema T.J."/>
        </authorList>
    </citation>
    <scope>NUCLEOTIDE SEQUENCE</scope>
</reference>
<dbReference type="EMBL" id="LAZR01061591">
    <property type="protein sequence ID" value="KKK63275.1"/>
    <property type="molecule type" value="Genomic_DNA"/>
</dbReference>
<evidence type="ECO:0000313" key="1">
    <source>
        <dbReference type="EMBL" id="KKK63275.1"/>
    </source>
</evidence>
<gene>
    <name evidence="1" type="ORF">LCGC14_2995920</name>
</gene>
<organism evidence="1">
    <name type="scientific">marine sediment metagenome</name>
    <dbReference type="NCBI Taxonomy" id="412755"/>
    <lineage>
        <taxon>unclassified sequences</taxon>
        <taxon>metagenomes</taxon>
        <taxon>ecological metagenomes</taxon>
    </lineage>
</organism>
<proteinExistence type="predicted"/>
<accession>A0A0F8XQ13</accession>
<name>A0A0F8XQ13_9ZZZZ</name>
<protein>
    <submittedName>
        <fullName evidence="1">Uncharacterized protein</fullName>
    </submittedName>
</protein>
<sequence>MKSQCYFQKLIDGNVEAIVQLSDGGKDSGMKVLLTKTFPNTPEAQRWWKTNRDNIKIVAGRIPK</sequence>